<dbReference type="AlphaFoldDB" id="A0A1S3JZ37"/>
<evidence type="ECO:0000256" key="2">
    <source>
        <dbReference type="ARBA" id="ARBA00009747"/>
    </source>
</evidence>
<dbReference type="HAMAP" id="MF_00692">
    <property type="entry name" value="SelO"/>
    <property type="match status" value="1"/>
</dbReference>
<dbReference type="RefSeq" id="XP_013415670.1">
    <property type="nucleotide sequence ID" value="XM_013560216.1"/>
</dbReference>
<evidence type="ECO:0000256" key="10">
    <source>
        <dbReference type="SAM" id="MobiDB-lite"/>
    </source>
</evidence>
<keyword evidence="11" id="KW-1185">Reference proteome</keyword>
<evidence type="ECO:0000256" key="1">
    <source>
        <dbReference type="ARBA" id="ARBA00001946"/>
    </source>
</evidence>
<accession>A0A1S3JZ37</accession>
<sequence>MFTLRNILLRYGSSNGSKQAIVMGTLFSSRTVNSDRPSSELLCSTRSFCKQTPRVWEAGEMATLENLQFDNLALRALPIDTEKKNFVRQVRGACFSRVEPTPVTNPEVVCVSAKAMALLDLPESELRREDFAEYFSGNKLLPGAETAAHCYCGHQFGQFAGQLGDGATMYLGEVINKKGERWEIQFKGAGKTPFSRMADGRKVLRSSIREFLCSEAIHNLGIPTTRAGTCVTSDDVVMRDIFYDGNLKDEKCTIILRIAPTFIRFGSFEIFKAMGTNGRQGPSVGMKEILLQLLDYVISTFYPEIWAAHTEDKQKMYYEFYKEVVLRTARMVAQWQCVGWCHGVLNTDNMSILGLTIDYGPYGFMDRFDKDFVCNGSDANGRYSYKNQPKICKWNCAKLAEAISEAIPLETTRPAMVLFDEEYEKAYMGEMRKKFGLLQENLPEDDDLVKSFLSTMQATGADFTNSFRCLSQLPLPGSEHFHDKMAEVKRFLVSQCCSLEEFRQGCKPLMPPAQLNMLLQMEQLHPGLVQHLGLTAEDLAEELNKANKVEELKDYTPERKCGEDEEAWSTWLETYSERLQKEVEEGADVAALNEERVKTMNSHNPKFVLRNFIAQHAITQAEKGDYTEVRRVLKVLENPYSESVDLEDVATAARPSENTQYDADAGTSSPASEAASCSASSSRPVFSYDSRPPDWAIGLTVT</sequence>
<feature type="region of interest" description="Disordered" evidence="10">
    <location>
        <begin position="651"/>
        <end position="702"/>
    </location>
</feature>
<comment type="cofactor">
    <cofactor evidence="1">
        <name>Mg(2+)</name>
        <dbReference type="ChEBI" id="CHEBI:18420"/>
    </cofactor>
</comment>
<dbReference type="GO" id="GO:0046872">
    <property type="term" value="F:metal ion binding"/>
    <property type="evidence" value="ECO:0007669"/>
    <property type="project" value="UniProtKB-KW"/>
</dbReference>
<dbReference type="KEGG" id="lak:106177453"/>
<dbReference type="PANTHER" id="PTHR12153:SF15">
    <property type="entry name" value="PROTEIN ADENYLYLTRANSFERASE SELO, MITOCHONDRIAL"/>
    <property type="match status" value="1"/>
</dbReference>
<dbReference type="OrthoDB" id="10254721at2759"/>
<evidence type="ECO:0000256" key="3">
    <source>
        <dbReference type="ARBA" id="ARBA00022679"/>
    </source>
</evidence>
<dbReference type="InterPro" id="IPR003846">
    <property type="entry name" value="SelO"/>
</dbReference>
<keyword evidence="4" id="KW-0548">Nucleotidyltransferase</keyword>
<proteinExistence type="inferred from homology"/>
<dbReference type="GO" id="GO:0016779">
    <property type="term" value="F:nucleotidyltransferase activity"/>
    <property type="evidence" value="ECO:0007669"/>
    <property type="project" value="UniProtKB-KW"/>
</dbReference>
<evidence type="ECO:0000256" key="8">
    <source>
        <dbReference type="ARBA" id="ARBA00022842"/>
    </source>
</evidence>
<dbReference type="InParanoid" id="A0A1S3JZ37"/>
<keyword evidence="3" id="KW-0808">Transferase</keyword>
<name>A0A1S3JZ37_LINAN</name>
<keyword evidence="5" id="KW-0479">Metal-binding</keyword>
<dbReference type="Proteomes" id="UP000085678">
    <property type="component" value="Unplaced"/>
</dbReference>
<organism evidence="11 12">
    <name type="scientific">Lingula anatina</name>
    <name type="common">Brachiopod</name>
    <name type="synonym">Lingula unguis</name>
    <dbReference type="NCBI Taxonomy" id="7574"/>
    <lineage>
        <taxon>Eukaryota</taxon>
        <taxon>Metazoa</taxon>
        <taxon>Spiralia</taxon>
        <taxon>Lophotrochozoa</taxon>
        <taxon>Brachiopoda</taxon>
        <taxon>Linguliformea</taxon>
        <taxon>Lingulata</taxon>
        <taxon>Lingulida</taxon>
        <taxon>Linguloidea</taxon>
        <taxon>Lingulidae</taxon>
        <taxon>Lingula</taxon>
    </lineage>
</organism>
<protein>
    <recommendedName>
        <fullName evidence="9">Selenoprotein O</fullName>
    </recommendedName>
</protein>
<feature type="compositionally biased region" description="Low complexity" evidence="10">
    <location>
        <begin position="668"/>
        <end position="682"/>
    </location>
</feature>
<keyword evidence="8" id="KW-0460">Magnesium</keyword>
<evidence type="ECO:0000313" key="11">
    <source>
        <dbReference type="Proteomes" id="UP000085678"/>
    </source>
</evidence>
<evidence type="ECO:0000256" key="9">
    <source>
        <dbReference type="ARBA" id="ARBA00031547"/>
    </source>
</evidence>
<evidence type="ECO:0000256" key="7">
    <source>
        <dbReference type="ARBA" id="ARBA00022840"/>
    </source>
</evidence>
<keyword evidence="7" id="KW-0067">ATP-binding</keyword>
<gene>
    <name evidence="12" type="primary">LOC106177453</name>
</gene>
<dbReference type="GO" id="GO:0005524">
    <property type="term" value="F:ATP binding"/>
    <property type="evidence" value="ECO:0007669"/>
    <property type="project" value="UniProtKB-KW"/>
</dbReference>
<dbReference type="STRING" id="7574.A0A1S3JZ37"/>
<comment type="similarity">
    <text evidence="2">Belongs to the SELO family.</text>
</comment>
<evidence type="ECO:0000256" key="6">
    <source>
        <dbReference type="ARBA" id="ARBA00022741"/>
    </source>
</evidence>
<evidence type="ECO:0000313" key="12">
    <source>
        <dbReference type="RefSeq" id="XP_013415670.1"/>
    </source>
</evidence>
<dbReference type="NCBIfam" id="NF000658">
    <property type="entry name" value="PRK00029.1"/>
    <property type="match status" value="1"/>
</dbReference>
<dbReference type="Pfam" id="PF02696">
    <property type="entry name" value="SelO"/>
    <property type="match status" value="1"/>
</dbReference>
<evidence type="ECO:0000256" key="5">
    <source>
        <dbReference type="ARBA" id="ARBA00022723"/>
    </source>
</evidence>
<reference evidence="12" key="1">
    <citation type="submission" date="2025-08" db="UniProtKB">
        <authorList>
            <consortium name="RefSeq"/>
        </authorList>
    </citation>
    <scope>IDENTIFICATION</scope>
    <source>
        <tissue evidence="12">Gonads</tissue>
    </source>
</reference>
<evidence type="ECO:0000256" key="4">
    <source>
        <dbReference type="ARBA" id="ARBA00022695"/>
    </source>
</evidence>
<dbReference type="PANTHER" id="PTHR12153">
    <property type="entry name" value="SELENOPROTEIN O"/>
    <property type="match status" value="1"/>
</dbReference>
<dbReference type="GeneID" id="106177453"/>
<keyword evidence="6" id="KW-0547">Nucleotide-binding</keyword>